<reference evidence="2 3" key="1">
    <citation type="submission" date="2012-11" db="EMBL/GenBank/DDBJ databases">
        <title>FINISHED of Natronococcus occultus SP4, DSM 3396.</title>
        <authorList>
            <consortium name="DOE Joint Genome Institute"/>
            <person name="Eisen J."/>
            <person name="Huntemann M."/>
            <person name="Wei C.-L."/>
            <person name="Han J."/>
            <person name="Detter J.C."/>
            <person name="Han C."/>
            <person name="Tapia R."/>
            <person name="Chen A."/>
            <person name="Kyrpides N."/>
            <person name="Mavromatis K."/>
            <person name="Markowitz V."/>
            <person name="Szeto E."/>
            <person name="Ivanova N."/>
            <person name="Mikhailova N."/>
            <person name="Ovchinnikova G."/>
            <person name="Pagani I."/>
            <person name="Pati A."/>
            <person name="Goodwin L."/>
            <person name="Nordberg H.P."/>
            <person name="Cantor M.N."/>
            <person name="Hua S.X."/>
            <person name="Woyke T."/>
            <person name="Eisen J."/>
            <person name="Klenk H.-P."/>
            <person name="Klenk H.-P."/>
        </authorList>
    </citation>
    <scope>NUCLEOTIDE SEQUENCE [LARGE SCALE GENOMIC DNA]</scope>
    <source>
        <strain evidence="2 3">SP4</strain>
    </source>
</reference>
<name>L0JWM0_9EURY</name>
<keyword evidence="1" id="KW-0472">Membrane</keyword>
<gene>
    <name evidence="2" type="ORF">Natoc_1352</name>
</gene>
<dbReference type="AlphaFoldDB" id="L0JWM0"/>
<feature type="transmembrane region" description="Helical" evidence="1">
    <location>
        <begin position="40"/>
        <end position="58"/>
    </location>
</feature>
<dbReference type="EMBL" id="CP003929">
    <property type="protein sequence ID" value="AGB37166.1"/>
    <property type="molecule type" value="Genomic_DNA"/>
</dbReference>
<keyword evidence="1" id="KW-0812">Transmembrane</keyword>
<dbReference type="RefSeq" id="WP_015320616.1">
    <property type="nucleotide sequence ID" value="NC_019974.1"/>
</dbReference>
<evidence type="ECO:0000313" key="2">
    <source>
        <dbReference type="EMBL" id="AGB37166.1"/>
    </source>
</evidence>
<dbReference type="GeneID" id="14402955"/>
<accession>L0JWM0</accession>
<dbReference type="Proteomes" id="UP000010878">
    <property type="component" value="Chromosome"/>
</dbReference>
<evidence type="ECO:0000313" key="3">
    <source>
        <dbReference type="Proteomes" id="UP000010878"/>
    </source>
</evidence>
<sequence>MNETGETMSDRERTAKALAVGLACGVVIAVGFVAVFDELLLGASSGLTFGVVIAALLADRWENSS</sequence>
<proteinExistence type="predicted"/>
<evidence type="ECO:0000256" key="1">
    <source>
        <dbReference type="SAM" id="Phobius"/>
    </source>
</evidence>
<keyword evidence="3" id="KW-1185">Reference proteome</keyword>
<dbReference type="KEGG" id="nou:Natoc_1352"/>
<protein>
    <submittedName>
        <fullName evidence="2">Uncharacterized protein</fullName>
    </submittedName>
</protein>
<keyword evidence="1" id="KW-1133">Transmembrane helix</keyword>
<feature type="transmembrane region" description="Helical" evidence="1">
    <location>
        <begin position="17"/>
        <end position="34"/>
    </location>
</feature>
<dbReference type="HOGENOM" id="CLU_2839460_0_0_2"/>
<organism evidence="2 3">
    <name type="scientific">Natronococcus occultus SP4</name>
    <dbReference type="NCBI Taxonomy" id="694430"/>
    <lineage>
        <taxon>Archaea</taxon>
        <taxon>Methanobacteriati</taxon>
        <taxon>Methanobacteriota</taxon>
        <taxon>Stenosarchaea group</taxon>
        <taxon>Halobacteria</taxon>
        <taxon>Halobacteriales</taxon>
        <taxon>Natrialbaceae</taxon>
        <taxon>Natronococcus</taxon>
    </lineage>
</organism>